<proteinExistence type="predicted"/>
<name>A0A918ED55_9PSEU</name>
<dbReference type="EMBL" id="BMRG01000002">
    <property type="protein sequence ID" value="GGP45378.1"/>
    <property type="molecule type" value="Genomic_DNA"/>
</dbReference>
<comment type="caution">
    <text evidence="2">The sequence shown here is derived from an EMBL/GenBank/DDBJ whole genome shotgun (WGS) entry which is preliminary data.</text>
</comment>
<evidence type="ECO:0000256" key="1">
    <source>
        <dbReference type="SAM" id="MobiDB-lite"/>
    </source>
</evidence>
<organism evidence="2 3">
    <name type="scientific">Saccharothrix coeruleofusca</name>
    <dbReference type="NCBI Taxonomy" id="33919"/>
    <lineage>
        <taxon>Bacteria</taxon>
        <taxon>Bacillati</taxon>
        <taxon>Actinomycetota</taxon>
        <taxon>Actinomycetes</taxon>
        <taxon>Pseudonocardiales</taxon>
        <taxon>Pseudonocardiaceae</taxon>
        <taxon>Saccharothrix</taxon>
    </lineage>
</organism>
<dbReference type="RefSeq" id="WP_189222519.1">
    <property type="nucleotide sequence ID" value="NZ_BMRG01000002.1"/>
</dbReference>
<reference evidence="2" key="1">
    <citation type="journal article" date="2014" name="Int. J. Syst. Evol. Microbiol.">
        <title>Complete genome sequence of Corynebacterium casei LMG S-19264T (=DSM 44701T), isolated from a smear-ripened cheese.</title>
        <authorList>
            <consortium name="US DOE Joint Genome Institute (JGI-PGF)"/>
            <person name="Walter F."/>
            <person name="Albersmeier A."/>
            <person name="Kalinowski J."/>
            <person name="Ruckert C."/>
        </authorList>
    </citation>
    <scope>NUCLEOTIDE SEQUENCE</scope>
    <source>
        <strain evidence="2">JCM 3313</strain>
    </source>
</reference>
<keyword evidence="3" id="KW-1185">Reference proteome</keyword>
<protein>
    <submittedName>
        <fullName evidence="2">Uncharacterized protein</fullName>
    </submittedName>
</protein>
<dbReference type="Proteomes" id="UP000639606">
    <property type="component" value="Unassembled WGS sequence"/>
</dbReference>
<gene>
    <name evidence="2" type="ORF">GCM10010185_16450</name>
</gene>
<evidence type="ECO:0000313" key="3">
    <source>
        <dbReference type="Proteomes" id="UP000639606"/>
    </source>
</evidence>
<dbReference type="AlphaFoldDB" id="A0A918ED55"/>
<sequence length="190" mass="20163">MTDDVIRTADLRAAGVTGHQIDLRCRPGGPWQRILPGVLLLSAGPPTRAQRLRAALVYAGPGAVITGVHALREQGLSHLPEPDRVHVLQPEGRRLTGHDYVFLERTTRLPTAVVRDGLALAGAARAVLDAVRREPQPLRVHQLLGAVVRAGLCGLPALLAELNAGSKRGAAAPRSALRALTSRESNARAP</sequence>
<feature type="region of interest" description="Disordered" evidence="1">
    <location>
        <begin position="171"/>
        <end position="190"/>
    </location>
</feature>
<accession>A0A918ED55</accession>
<reference evidence="2" key="2">
    <citation type="submission" date="2020-09" db="EMBL/GenBank/DDBJ databases">
        <authorList>
            <person name="Sun Q."/>
            <person name="Ohkuma M."/>
        </authorList>
    </citation>
    <scope>NUCLEOTIDE SEQUENCE</scope>
    <source>
        <strain evidence="2">JCM 3313</strain>
    </source>
</reference>
<evidence type="ECO:0000313" key="2">
    <source>
        <dbReference type="EMBL" id="GGP45378.1"/>
    </source>
</evidence>